<dbReference type="AlphaFoldDB" id="A0A975Y4Y3"/>
<protein>
    <submittedName>
        <fullName evidence="1">Uncharacterized protein</fullName>
    </submittedName>
</protein>
<accession>A0A975Y4Y3</accession>
<evidence type="ECO:0000313" key="2">
    <source>
        <dbReference type="Proteomes" id="UP000683511"/>
    </source>
</evidence>
<proteinExistence type="predicted"/>
<dbReference type="KEGG" id="rsin:B6N60_02342"/>
<dbReference type="Proteomes" id="UP000683511">
    <property type="component" value="Chromosome"/>
</dbReference>
<gene>
    <name evidence="1" type="ORF">B6N60_02342</name>
</gene>
<organism evidence="1 2">
    <name type="scientific">Richelia sinica FACHB-800</name>
    <dbReference type="NCBI Taxonomy" id="1357546"/>
    <lineage>
        <taxon>Bacteria</taxon>
        <taxon>Bacillati</taxon>
        <taxon>Cyanobacteriota</taxon>
        <taxon>Cyanophyceae</taxon>
        <taxon>Nostocales</taxon>
        <taxon>Nostocaceae</taxon>
        <taxon>Richelia</taxon>
    </lineage>
</organism>
<keyword evidence="2" id="KW-1185">Reference proteome</keyword>
<dbReference type="EMBL" id="CP021056">
    <property type="protein sequence ID" value="QXE23652.1"/>
    <property type="molecule type" value="Genomic_DNA"/>
</dbReference>
<evidence type="ECO:0000313" key="1">
    <source>
        <dbReference type="EMBL" id="QXE23652.1"/>
    </source>
</evidence>
<reference evidence="1" key="1">
    <citation type="submission" date="2017-04" db="EMBL/GenBank/DDBJ databases">
        <title>Genome deletions in a multicellular cyanobacterial endosymbiont for morphological adaptation in marine diatoms.</title>
        <authorList>
            <person name="Wang Y."/>
            <person name="Gao H."/>
            <person name="Li R."/>
            <person name="Xu X."/>
        </authorList>
    </citation>
    <scope>NUCLEOTIDE SEQUENCE</scope>
    <source>
        <strain evidence="1">FACHB 800</strain>
    </source>
</reference>
<name>A0A975Y4Y3_9NOST</name>
<sequence>MPYDLTMCPGKNCPIKHSCFRFTSKICGRQDFFVHTPYNFEKL</sequence>